<organism evidence="2 3">
    <name type="scientific">Belliella baltica (strain DSM 15883 / CIP 108006 / LMG 21964 / BA134)</name>
    <dbReference type="NCBI Taxonomy" id="866536"/>
    <lineage>
        <taxon>Bacteria</taxon>
        <taxon>Pseudomonadati</taxon>
        <taxon>Bacteroidota</taxon>
        <taxon>Cytophagia</taxon>
        <taxon>Cytophagales</taxon>
        <taxon>Cyclobacteriaceae</taxon>
        <taxon>Belliella</taxon>
    </lineage>
</organism>
<proteinExistence type="predicted"/>
<sequence>MSVNSLRKLEQILFKGLPSLIAILGGLFLLLSLFFWQEASMPVLPGVFAEEISVPLQFFKLGTELINIEVNNFLLFQNFESLPPILDSKFSLIYGALIVSLLGFGLTLLSTLKKMYFIGSTAGVIFFFTFTVINGLNISGLSTNYPLIILLVGTIIPLVFIHFFKTHWDLSKRILVILPSFILTLIVLLYFAKVNSAQLFLSENITLPVAFLAVLFMFHIGHAVVSSSSIFLIKLNQGLKLKISWHITILSILYFFLVLFTLLSIMGEVNLPFPTLPPSLLFLVSGIFGYFVLEYKISQTEQIFDHHLVGKSFYLIGFAMTSWTWGKAIYTFNEPLIEFFNHTFLYGQIALTLLFFAYLLTNFSSILNSGGALEKVIFKPQHFAYFHMRIGATMLVVILIIFANGVIATQLTAASANLYADYNYQIGNLRNARILYENSWMEYFKNDRAKNTVAHIYLEENQNSSALRHLEESFDYAPNVPNILLISSMLHKSDKILEAIFYLEKGLEYYPNDPKLLNNLALLYSKINKPDQAIAALENISTSKEIKISNTIALSIKHNLTVPENMNLGVDKITKINQLALANKLGNFADFTLDTKNLPEQFVIKSSLLRNQWTNQAVSDFEIDLGIIDSLVKQNQTAYEERNYWETKVIRSHQGNEIDETLKYLSGSTFSFPNHAAAYHVMAGEILASQLDFEKAAIDFKIAAADGYKEFKPFHLAILYFSGKIEEALALKEKQQVNFPSWMEWDENGALIQNQQVKYYQILKTFHQSISSKIIKSLSELTDSELKSELAFFVMIHKAHSLKKDDFESLEQILTNGDNAVWTKEEFEELTLALLEGKSDIKSDKVSRIIKPNLSLIRNSYLTPLVMQAVQKEEDSLKKYEILQEAIQFNKDPILWMAFVKESRINGLGNYGTKAVEEMAAWLSNEELEKLMMENL</sequence>
<keyword evidence="1" id="KW-0472">Membrane</keyword>
<evidence type="ECO:0000313" key="2">
    <source>
        <dbReference type="EMBL" id="AFL84984.1"/>
    </source>
</evidence>
<dbReference type="AlphaFoldDB" id="I3Z6W6"/>
<reference evidence="3" key="1">
    <citation type="submission" date="2012-06" db="EMBL/GenBank/DDBJ databases">
        <title>The complete genome of Belliella baltica DSM 15883.</title>
        <authorList>
            <person name="Lucas S."/>
            <person name="Copeland A."/>
            <person name="Lapidus A."/>
            <person name="Goodwin L."/>
            <person name="Pitluck S."/>
            <person name="Peters L."/>
            <person name="Mikhailova N."/>
            <person name="Davenport K."/>
            <person name="Kyrpides N."/>
            <person name="Mavromatis K."/>
            <person name="Pagani I."/>
            <person name="Ivanova N."/>
            <person name="Ovchinnikova G."/>
            <person name="Zeytun A."/>
            <person name="Detter J.C."/>
            <person name="Han C."/>
            <person name="Land M."/>
            <person name="Hauser L."/>
            <person name="Markowitz V."/>
            <person name="Cheng J.-F."/>
            <person name="Hugenholtz P."/>
            <person name="Woyke T."/>
            <person name="Wu D."/>
            <person name="Tindall B."/>
            <person name="Pomrenke H."/>
            <person name="Brambilla E."/>
            <person name="Klenk H.-P."/>
            <person name="Eisen J.A."/>
        </authorList>
    </citation>
    <scope>NUCLEOTIDE SEQUENCE [LARGE SCALE GENOMIC DNA]</scope>
    <source>
        <strain evidence="3">DSM 15883 / CIP 108006 / LMG 21964 / BA134</strain>
    </source>
</reference>
<feature type="transmembrane region" description="Helical" evidence="1">
    <location>
        <begin position="313"/>
        <end position="332"/>
    </location>
</feature>
<dbReference type="Pfam" id="PF13431">
    <property type="entry name" value="TPR_17"/>
    <property type="match status" value="1"/>
</dbReference>
<feature type="transmembrane region" description="Helical" evidence="1">
    <location>
        <begin position="175"/>
        <end position="193"/>
    </location>
</feature>
<gene>
    <name evidence="2" type="ordered locus">Belba_2426</name>
</gene>
<feature type="transmembrane region" description="Helical" evidence="1">
    <location>
        <begin position="384"/>
        <end position="407"/>
    </location>
</feature>
<evidence type="ECO:0000313" key="3">
    <source>
        <dbReference type="Proteomes" id="UP000006050"/>
    </source>
</evidence>
<feature type="transmembrane region" description="Helical" evidence="1">
    <location>
        <begin position="344"/>
        <end position="363"/>
    </location>
</feature>
<feature type="transmembrane region" description="Helical" evidence="1">
    <location>
        <begin position="145"/>
        <end position="163"/>
    </location>
</feature>
<name>I3Z6W6_BELBD</name>
<dbReference type="OrthoDB" id="973593at2"/>
<evidence type="ECO:0008006" key="4">
    <source>
        <dbReference type="Google" id="ProtNLM"/>
    </source>
</evidence>
<feature type="transmembrane region" description="Helical" evidence="1">
    <location>
        <begin position="245"/>
        <end position="267"/>
    </location>
</feature>
<dbReference type="Proteomes" id="UP000006050">
    <property type="component" value="Chromosome"/>
</dbReference>
<feature type="transmembrane region" description="Helical" evidence="1">
    <location>
        <begin position="205"/>
        <end position="233"/>
    </location>
</feature>
<feature type="transmembrane region" description="Helical" evidence="1">
    <location>
        <begin position="12"/>
        <end position="36"/>
    </location>
</feature>
<keyword evidence="3" id="KW-1185">Reference proteome</keyword>
<evidence type="ECO:0000256" key="1">
    <source>
        <dbReference type="SAM" id="Phobius"/>
    </source>
</evidence>
<feature type="transmembrane region" description="Helical" evidence="1">
    <location>
        <begin position="91"/>
        <end position="109"/>
    </location>
</feature>
<dbReference type="InterPro" id="IPR011990">
    <property type="entry name" value="TPR-like_helical_dom_sf"/>
</dbReference>
<dbReference type="EMBL" id="CP003281">
    <property type="protein sequence ID" value="AFL84984.1"/>
    <property type="molecule type" value="Genomic_DNA"/>
</dbReference>
<protein>
    <recommendedName>
        <fullName evidence="4">Tetratricopeptide repeat protein</fullName>
    </recommendedName>
</protein>
<dbReference type="eggNOG" id="COG0457">
    <property type="taxonomic scope" value="Bacteria"/>
</dbReference>
<dbReference type="STRING" id="866536.Belba_2426"/>
<dbReference type="SUPFAM" id="SSF48452">
    <property type="entry name" value="TPR-like"/>
    <property type="match status" value="1"/>
</dbReference>
<keyword evidence="1" id="KW-1133">Transmembrane helix</keyword>
<dbReference type="HOGENOM" id="CLU_315397_0_0_10"/>
<feature type="transmembrane region" description="Helical" evidence="1">
    <location>
        <begin position="273"/>
        <end position="293"/>
    </location>
</feature>
<dbReference type="Gene3D" id="1.25.40.10">
    <property type="entry name" value="Tetratricopeptide repeat domain"/>
    <property type="match status" value="1"/>
</dbReference>
<feature type="transmembrane region" description="Helical" evidence="1">
    <location>
        <begin position="116"/>
        <end position="133"/>
    </location>
</feature>
<accession>I3Z6W6</accession>
<dbReference type="KEGG" id="bbd:Belba_2426"/>
<keyword evidence="1" id="KW-0812">Transmembrane</keyword>